<reference evidence="2 3" key="1">
    <citation type="submission" date="2020-03" db="EMBL/GenBank/DDBJ databases">
        <authorList>
            <person name="Zhu W."/>
        </authorList>
    </citation>
    <scope>NUCLEOTIDE SEQUENCE [LARGE SCALE GENOMIC DNA]</scope>
    <source>
        <strain evidence="2 3">323-1</strain>
    </source>
</reference>
<dbReference type="AlphaFoldDB" id="A0A6G8RSW7"/>
<accession>A0A6G8RSW7</accession>
<evidence type="ECO:0000313" key="3">
    <source>
        <dbReference type="Proteomes" id="UP000502297"/>
    </source>
</evidence>
<keyword evidence="1" id="KW-1133">Transmembrane helix</keyword>
<keyword evidence="3" id="KW-1185">Reference proteome</keyword>
<feature type="transmembrane region" description="Helical" evidence="1">
    <location>
        <begin position="12"/>
        <end position="31"/>
    </location>
</feature>
<keyword evidence="1" id="KW-0472">Membrane</keyword>
<evidence type="ECO:0000313" key="2">
    <source>
        <dbReference type="EMBL" id="QIO04813.1"/>
    </source>
</evidence>
<dbReference type="KEGG" id="asha:G8E00_01945"/>
<name>A0A6G8RSW7_9GAMM</name>
<dbReference type="EMBL" id="CP049801">
    <property type="protein sequence ID" value="QIO04813.1"/>
    <property type="molecule type" value="Genomic_DNA"/>
</dbReference>
<dbReference type="Proteomes" id="UP000502297">
    <property type="component" value="Chromosome"/>
</dbReference>
<proteinExistence type="predicted"/>
<feature type="transmembrane region" description="Helical" evidence="1">
    <location>
        <begin position="37"/>
        <end position="59"/>
    </location>
</feature>
<gene>
    <name evidence="2" type="ORF">G8E00_01945</name>
</gene>
<organism evidence="2 3">
    <name type="scientific">Acinetobacter shaoyimingii</name>
    <dbReference type="NCBI Taxonomy" id="2715164"/>
    <lineage>
        <taxon>Bacteria</taxon>
        <taxon>Pseudomonadati</taxon>
        <taxon>Pseudomonadota</taxon>
        <taxon>Gammaproteobacteria</taxon>
        <taxon>Moraxellales</taxon>
        <taxon>Moraxellaceae</taxon>
        <taxon>Acinetobacter</taxon>
    </lineage>
</organism>
<protein>
    <submittedName>
        <fullName evidence="2">Uncharacterized protein</fullName>
    </submittedName>
</protein>
<keyword evidence="1" id="KW-0812">Transmembrane</keyword>
<evidence type="ECO:0000256" key="1">
    <source>
        <dbReference type="SAM" id="Phobius"/>
    </source>
</evidence>
<sequence>MLSQLMNHKIKISFGMLMLVITAIIVAIASSNAVSDGISISVATVLSFGILAIIPFIVLDTIHSICNP</sequence>
<dbReference type="RefSeq" id="WP_166008646.1">
    <property type="nucleotide sequence ID" value="NZ_CP049801.1"/>
</dbReference>